<dbReference type="Gene3D" id="3.40.50.300">
    <property type="entry name" value="P-loop containing nucleotide triphosphate hydrolases"/>
    <property type="match status" value="2"/>
</dbReference>
<evidence type="ECO:0000256" key="4">
    <source>
        <dbReference type="ARBA" id="ARBA00022801"/>
    </source>
</evidence>
<evidence type="ECO:0000256" key="3">
    <source>
        <dbReference type="ARBA" id="ARBA00022763"/>
    </source>
</evidence>
<feature type="domain" description="Helicase C-terminal" evidence="10">
    <location>
        <begin position="503"/>
        <end position="655"/>
    </location>
</feature>
<dbReference type="GO" id="GO:0003678">
    <property type="term" value="F:DNA helicase activity"/>
    <property type="evidence" value="ECO:0007669"/>
    <property type="project" value="TreeGrafter"/>
</dbReference>
<accession>A0A257LSU0</accession>
<keyword evidence="2" id="KW-0547">Nucleotide-binding</keyword>
<dbReference type="SUPFAM" id="SSF52540">
    <property type="entry name" value="P-loop containing nucleoside triphosphate hydrolases"/>
    <property type="match status" value="2"/>
</dbReference>
<dbReference type="AlphaFoldDB" id="A0A257LSU0"/>
<dbReference type="InterPro" id="IPR011545">
    <property type="entry name" value="DEAD/DEAH_box_helicase_dom"/>
</dbReference>
<comment type="caution">
    <text evidence="11">The sequence shown here is derived from an EMBL/GenBank/DDBJ whole genome shotgun (WGS) entry which is preliminary data.</text>
</comment>
<evidence type="ECO:0000259" key="9">
    <source>
        <dbReference type="PROSITE" id="PS51192"/>
    </source>
</evidence>
<dbReference type="GO" id="GO:0006281">
    <property type="term" value="P:DNA repair"/>
    <property type="evidence" value="ECO:0007669"/>
    <property type="project" value="UniProtKB-KW"/>
</dbReference>
<name>A0A257LSU0_UNCW3</name>
<keyword evidence="3" id="KW-0227">DNA damage</keyword>
<dbReference type="InterPro" id="IPR037235">
    <property type="entry name" value="TRCF-like_C_D7"/>
</dbReference>
<dbReference type="SMART" id="SM00490">
    <property type="entry name" value="HELICc"/>
    <property type="match status" value="1"/>
</dbReference>
<dbReference type="InterPro" id="IPR027417">
    <property type="entry name" value="P-loop_NTPase"/>
</dbReference>
<dbReference type="PANTHER" id="PTHR47964:SF1">
    <property type="entry name" value="ATP-DEPENDENT DNA HELICASE HOMOLOG RECG, CHLOROPLASTIC"/>
    <property type="match status" value="1"/>
</dbReference>
<evidence type="ECO:0000256" key="5">
    <source>
        <dbReference type="ARBA" id="ARBA00022806"/>
    </source>
</evidence>
<keyword evidence="5" id="KW-0347">Helicase</keyword>
<dbReference type="Gene3D" id="3.30.2060.10">
    <property type="entry name" value="Penicillin-binding protein 1b domain"/>
    <property type="match status" value="1"/>
</dbReference>
<keyword evidence="4" id="KW-0378">Hydrolase</keyword>
<organism evidence="11 12">
    <name type="scientific">candidate division WOR-3 bacterium 4484_18</name>
    <dbReference type="NCBI Taxonomy" id="2020626"/>
    <lineage>
        <taxon>Bacteria</taxon>
        <taxon>Bacteria division WOR-3</taxon>
    </lineage>
</organism>
<dbReference type="Pfam" id="PF03461">
    <property type="entry name" value="TRCF"/>
    <property type="match status" value="1"/>
</dbReference>
<dbReference type="InterPro" id="IPR005118">
    <property type="entry name" value="TRCF_C"/>
</dbReference>
<dbReference type="EMBL" id="NMUJ01000058">
    <property type="protein sequence ID" value="OYV02723.1"/>
    <property type="molecule type" value="Genomic_DNA"/>
</dbReference>
<evidence type="ECO:0000313" key="12">
    <source>
        <dbReference type="Proteomes" id="UP000216312"/>
    </source>
</evidence>
<dbReference type="HAMAP" id="MF_00969">
    <property type="entry name" value="TRCF"/>
    <property type="match status" value="1"/>
</dbReference>
<sequence length="795" mass="92218">SIVDLFPPEAPYPIRVEFADDTVYSLRYFHPETQRSINHIQSTQLLPDIGERTLTIDEFIKNIDIPVILDNVRLPITYRLLIGEGYDFGATTAFVGDLSMFRDKLAQLKQYRVFISGVGDEIDKLHKLFPDIEMVSLPIEEGFILHELKLAVFTYYDIFGKKRVRPPSHPYQSVGIPIDDMKCLHKGDYVVHIDYGIAQFDGITNIEVEGKRYDAFLLRFRDGDRLYVPVEKMHMIQKYSAPGVVKPTLSKLGSPLWELRKKRAKSGIYKFMQELLQLYAEREMLKGHAFPPDTEWQMELEASFPYEETPDQLYEETPDQLKVMEEIKRDMLVCGEVGFGKTELAVRAAFKAVMAYKQVAILVPTTILAEQHYNTFKERLARFPVKVEMLSRFTKSREREILAGLRDGIIDIVIGTHRLLRDDVKFKDLGLVIIDEEHRFGVRQKERFKRLRKEVDVLSLSATPIPRTLYMALHNIRALSVLETPPPGRLPIITQVIPWDTNLIRRAMGFELSRDGQVYFVHNRIETIYVLHDILKRWLPDVEIRVAHGRLKPKELEKIMLDFHHKRFPVLLSTNIIGSGIDIPTVNTIIIHNAHMFGIADLHQLRGRVGRGDVQAYCYLVVPKSMPSRARRRLTAILKHTELGAGFKLALKDLEIRGAGNILGREQHGYMNMIGYDLYLKLLEEVVHELRGDRVVEHEPKITLKVDAYFPDDYVPPELKSGLYRRLNEIKLKSEVDTFEDELRDRFGSLPQEVRNLLDVVRWRLRAKREAMDEIVIGDEYVTFRKKGVRRVRKR</sequence>
<dbReference type="InterPro" id="IPR003711">
    <property type="entry name" value="CarD-like/TRCF_RID"/>
</dbReference>
<dbReference type="InterPro" id="IPR004576">
    <property type="entry name" value="Mfd"/>
</dbReference>
<evidence type="ECO:0000256" key="1">
    <source>
        <dbReference type="ARBA" id="ARBA00022490"/>
    </source>
</evidence>
<reference evidence="12" key="1">
    <citation type="submission" date="2017-07" db="EMBL/GenBank/DDBJ databases">
        <title>Novel pathways for hydrocarbon cycling and metabolic interdependencies in hydrothermal sediment communities.</title>
        <authorList>
            <person name="Dombrowski N."/>
            <person name="Seitz K."/>
            <person name="Teske A."/>
            <person name="Baker B."/>
        </authorList>
    </citation>
    <scope>NUCLEOTIDE SEQUENCE [LARGE SCALE GENOMIC DNA]</scope>
</reference>
<keyword evidence="8" id="KW-0234">DNA repair</keyword>
<evidence type="ECO:0000256" key="6">
    <source>
        <dbReference type="ARBA" id="ARBA00022840"/>
    </source>
</evidence>
<dbReference type="Gene3D" id="3.90.1150.50">
    <property type="entry name" value="Transcription-repair-coupling factor, D7 domain"/>
    <property type="match status" value="1"/>
</dbReference>
<dbReference type="InterPro" id="IPR041471">
    <property type="entry name" value="UvrB_inter"/>
</dbReference>
<protein>
    <submittedName>
        <fullName evidence="11">Transcription-repair coupling factor</fullName>
    </submittedName>
</protein>
<dbReference type="PROSITE" id="PS51192">
    <property type="entry name" value="HELICASE_ATP_BIND_1"/>
    <property type="match status" value="1"/>
</dbReference>
<evidence type="ECO:0000259" key="10">
    <source>
        <dbReference type="PROSITE" id="PS51194"/>
    </source>
</evidence>
<dbReference type="SMART" id="SM00487">
    <property type="entry name" value="DEXDc"/>
    <property type="match status" value="1"/>
</dbReference>
<dbReference type="Gene3D" id="2.40.10.170">
    <property type="match status" value="1"/>
</dbReference>
<dbReference type="Pfam" id="PF17757">
    <property type="entry name" value="UvrB_inter"/>
    <property type="match status" value="1"/>
</dbReference>
<keyword evidence="1" id="KW-0963">Cytoplasm</keyword>
<evidence type="ECO:0000313" key="11">
    <source>
        <dbReference type="EMBL" id="OYV02723.1"/>
    </source>
</evidence>
<dbReference type="InterPro" id="IPR001650">
    <property type="entry name" value="Helicase_C-like"/>
</dbReference>
<keyword evidence="6" id="KW-0067">ATP-binding</keyword>
<evidence type="ECO:0000256" key="2">
    <source>
        <dbReference type="ARBA" id="ARBA00022741"/>
    </source>
</evidence>
<keyword evidence="7" id="KW-0238">DNA-binding</keyword>
<gene>
    <name evidence="11" type="primary">mfd</name>
    <name evidence="11" type="ORF">CGW93_04130</name>
</gene>
<dbReference type="GO" id="GO:0016787">
    <property type="term" value="F:hydrolase activity"/>
    <property type="evidence" value="ECO:0007669"/>
    <property type="project" value="UniProtKB-KW"/>
</dbReference>
<dbReference type="Pfam" id="PF02559">
    <property type="entry name" value="CarD_TRCF_RID"/>
    <property type="match status" value="1"/>
</dbReference>
<dbReference type="Proteomes" id="UP000216312">
    <property type="component" value="Unassembled WGS sequence"/>
</dbReference>
<dbReference type="SMART" id="SM01058">
    <property type="entry name" value="CarD_TRCF"/>
    <property type="match status" value="1"/>
</dbReference>
<dbReference type="GO" id="GO:0003684">
    <property type="term" value="F:damaged DNA binding"/>
    <property type="evidence" value="ECO:0007669"/>
    <property type="project" value="InterPro"/>
</dbReference>
<evidence type="ECO:0000256" key="7">
    <source>
        <dbReference type="ARBA" id="ARBA00023125"/>
    </source>
</evidence>
<dbReference type="InterPro" id="IPR014001">
    <property type="entry name" value="Helicase_ATP-bd"/>
</dbReference>
<dbReference type="InterPro" id="IPR036101">
    <property type="entry name" value="CarD-like/TRCF_RID_sf"/>
</dbReference>
<dbReference type="SUPFAM" id="SSF141259">
    <property type="entry name" value="CarD-like"/>
    <property type="match status" value="1"/>
</dbReference>
<dbReference type="InterPro" id="IPR047112">
    <property type="entry name" value="RecG/Mfd"/>
</dbReference>
<evidence type="ECO:0000256" key="8">
    <source>
        <dbReference type="ARBA" id="ARBA00023204"/>
    </source>
</evidence>
<dbReference type="Pfam" id="PF00271">
    <property type="entry name" value="Helicase_C"/>
    <property type="match status" value="1"/>
</dbReference>
<dbReference type="CDD" id="cd17991">
    <property type="entry name" value="DEXHc_TRCF"/>
    <property type="match status" value="1"/>
</dbReference>
<dbReference type="PANTHER" id="PTHR47964">
    <property type="entry name" value="ATP-DEPENDENT DNA HELICASE HOMOLOG RECG, CHLOROPLASTIC"/>
    <property type="match status" value="1"/>
</dbReference>
<dbReference type="PROSITE" id="PS51194">
    <property type="entry name" value="HELICASE_CTER"/>
    <property type="match status" value="1"/>
</dbReference>
<dbReference type="SUPFAM" id="SSF143517">
    <property type="entry name" value="TRCF domain-like"/>
    <property type="match status" value="1"/>
</dbReference>
<dbReference type="NCBIfam" id="TIGR00580">
    <property type="entry name" value="mfd"/>
    <property type="match status" value="1"/>
</dbReference>
<feature type="domain" description="Helicase ATP-binding" evidence="9">
    <location>
        <begin position="322"/>
        <end position="482"/>
    </location>
</feature>
<dbReference type="GO" id="GO:0005524">
    <property type="term" value="F:ATP binding"/>
    <property type="evidence" value="ECO:0007669"/>
    <property type="project" value="UniProtKB-KW"/>
</dbReference>
<dbReference type="SMART" id="SM00982">
    <property type="entry name" value="TRCF"/>
    <property type="match status" value="1"/>
</dbReference>
<proteinExistence type="inferred from homology"/>
<dbReference type="Pfam" id="PF00270">
    <property type="entry name" value="DEAD"/>
    <property type="match status" value="1"/>
</dbReference>
<feature type="non-terminal residue" evidence="11">
    <location>
        <position position="1"/>
    </location>
</feature>